<dbReference type="InterPro" id="IPR037523">
    <property type="entry name" value="VOC_core"/>
</dbReference>
<dbReference type="AlphaFoldDB" id="A0A6J5K2T9"/>
<dbReference type="GeneID" id="27799683"/>
<name>A0A6J5K2T9_9BURK</name>
<gene>
    <name evidence="2" type="ORF">LMG9964_00966</name>
</gene>
<sequence length="279" mass="31405">MNSLQQTTPACLHHLRIVSAHPDELVKFYERMLDLTAIPCAKSDDVVMTGPSRAIIVSAQRESNAPYYAYSVSDTLALSRLAERLSVHAVAFAPIDDPLFSGGAIVFCDPQGRRFVFGVAARTEEQGAPARLQHTVFQTTELERVTRFFVDKIGFTISDEVIDAEGGVAVVFLRSDDEHHTLAFFRGSRNEWDHHCYETNDWNDIRDWADRFAAAEVPIFFGPGRHGPGNNLFFMVTDPDGNRLEFSAELQRVRADAEPGVWPQCERTLNSWGRAWMRS</sequence>
<feature type="domain" description="VOC" evidence="1">
    <location>
        <begin position="131"/>
        <end position="249"/>
    </location>
</feature>
<reference evidence="2 3" key="1">
    <citation type="submission" date="2020-04" db="EMBL/GenBank/DDBJ databases">
        <authorList>
            <person name="De Canck E."/>
        </authorList>
    </citation>
    <scope>NUCLEOTIDE SEQUENCE [LARGE SCALE GENOMIC DNA]</scope>
    <source>
        <strain evidence="2 3">LMG 9964</strain>
    </source>
</reference>
<dbReference type="InterPro" id="IPR029068">
    <property type="entry name" value="Glyas_Bleomycin-R_OHBP_Dase"/>
</dbReference>
<dbReference type="CDD" id="cd08343">
    <property type="entry name" value="ED_TypeI_classII_C"/>
    <property type="match status" value="1"/>
</dbReference>
<dbReference type="PROSITE" id="PS51819">
    <property type="entry name" value="VOC"/>
    <property type="match status" value="1"/>
</dbReference>
<dbReference type="Gene3D" id="3.10.180.10">
    <property type="entry name" value="2,3-Dihydroxybiphenyl 1,2-Dioxygenase, domain 1"/>
    <property type="match status" value="2"/>
</dbReference>
<dbReference type="InterPro" id="IPR004360">
    <property type="entry name" value="Glyas_Fos-R_dOase_dom"/>
</dbReference>
<dbReference type="CDD" id="cd06587">
    <property type="entry name" value="VOC"/>
    <property type="match status" value="1"/>
</dbReference>
<organism evidence="2 3">
    <name type="scientific">Paraburkholderia phenoliruptrix</name>
    <dbReference type="NCBI Taxonomy" id="252970"/>
    <lineage>
        <taxon>Bacteria</taxon>
        <taxon>Pseudomonadati</taxon>
        <taxon>Pseudomonadota</taxon>
        <taxon>Betaproteobacteria</taxon>
        <taxon>Burkholderiales</taxon>
        <taxon>Burkholderiaceae</taxon>
        <taxon>Paraburkholderia</taxon>
    </lineage>
</organism>
<dbReference type="Pfam" id="PF00903">
    <property type="entry name" value="Glyoxalase"/>
    <property type="match status" value="1"/>
</dbReference>
<evidence type="ECO:0000313" key="2">
    <source>
        <dbReference type="EMBL" id="CAB4047334.1"/>
    </source>
</evidence>
<evidence type="ECO:0000313" key="3">
    <source>
        <dbReference type="Proteomes" id="UP000494102"/>
    </source>
</evidence>
<dbReference type="SUPFAM" id="SSF54593">
    <property type="entry name" value="Glyoxalase/Bleomycin resistance protein/Dihydroxybiphenyl dioxygenase"/>
    <property type="match status" value="2"/>
</dbReference>
<dbReference type="RefSeq" id="WP_014972343.1">
    <property type="nucleotide sequence ID" value="NZ_CADILN010000001.1"/>
</dbReference>
<protein>
    <recommendedName>
        <fullName evidence="1">VOC domain-containing protein</fullName>
    </recommendedName>
</protein>
<evidence type="ECO:0000259" key="1">
    <source>
        <dbReference type="PROSITE" id="PS51819"/>
    </source>
</evidence>
<proteinExistence type="predicted"/>
<dbReference type="EMBL" id="CADILN010000001">
    <property type="protein sequence ID" value="CAB4047334.1"/>
    <property type="molecule type" value="Genomic_DNA"/>
</dbReference>
<dbReference type="Proteomes" id="UP000494102">
    <property type="component" value="Unassembled WGS sequence"/>
</dbReference>
<accession>A0A6J5K2T9</accession>